<dbReference type="GO" id="GO:0003677">
    <property type="term" value="F:DNA binding"/>
    <property type="evidence" value="ECO:0007669"/>
    <property type="project" value="UniProtKB-KW"/>
</dbReference>
<evidence type="ECO:0000313" key="3">
    <source>
        <dbReference type="EMBL" id="OPX47930.1"/>
    </source>
</evidence>
<dbReference type="SUPFAM" id="SSF47413">
    <property type="entry name" value="lambda repressor-like DNA-binding domains"/>
    <property type="match status" value="1"/>
</dbReference>
<dbReference type="PANTHER" id="PTHR46558">
    <property type="entry name" value="TRACRIPTIONAL REGULATORY PROTEIN-RELATED-RELATED"/>
    <property type="match status" value="1"/>
</dbReference>
<keyword evidence="1" id="KW-0238">DNA-binding</keyword>
<dbReference type="SMART" id="SM00530">
    <property type="entry name" value="HTH_XRE"/>
    <property type="match status" value="1"/>
</dbReference>
<accession>A0A1V4SV76</accession>
<dbReference type="CDD" id="cd00093">
    <property type="entry name" value="HTH_XRE"/>
    <property type="match status" value="1"/>
</dbReference>
<dbReference type="RefSeq" id="WP_080022697.1">
    <property type="nucleotide sequence ID" value="NZ_LTAY01000037.1"/>
</dbReference>
<organism evidence="3 4">
    <name type="scientific">Clostridium thermobutyricum DSM 4928</name>
    <dbReference type="NCBI Taxonomy" id="1121339"/>
    <lineage>
        <taxon>Bacteria</taxon>
        <taxon>Bacillati</taxon>
        <taxon>Bacillota</taxon>
        <taxon>Clostridia</taxon>
        <taxon>Eubacteriales</taxon>
        <taxon>Clostridiaceae</taxon>
        <taxon>Clostridium</taxon>
    </lineage>
</organism>
<dbReference type="PANTHER" id="PTHR46558:SF11">
    <property type="entry name" value="HTH-TYPE TRANSCRIPTIONAL REGULATOR XRE"/>
    <property type="match status" value="1"/>
</dbReference>
<comment type="caution">
    <text evidence="3">The sequence shown here is derived from an EMBL/GenBank/DDBJ whole genome shotgun (WGS) entry which is preliminary data.</text>
</comment>
<dbReference type="Proteomes" id="UP000191448">
    <property type="component" value="Unassembled WGS sequence"/>
</dbReference>
<dbReference type="Pfam" id="PF01381">
    <property type="entry name" value="HTH_3"/>
    <property type="match status" value="1"/>
</dbReference>
<evidence type="ECO:0000259" key="2">
    <source>
        <dbReference type="PROSITE" id="PS50943"/>
    </source>
</evidence>
<dbReference type="InterPro" id="IPR001387">
    <property type="entry name" value="Cro/C1-type_HTH"/>
</dbReference>
<feature type="domain" description="HTH cro/C1-type" evidence="2">
    <location>
        <begin position="7"/>
        <end position="60"/>
    </location>
</feature>
<sequence length="118" mass="13672">MNLSNFLKEARKKEHLTQEEFAKKINITRGTLSHLERGRPPSLETSKKLEEYFKSPISSIIGDDKIKHLSSLETTNMLIDLLINNGEIAEDYISDYAKKSIWDNIQIEIALKLKQKKR</sequence>
<dbReference type="Gene3D" id="1.10.260.40">
    <property type="entry name" value="lambda repressor-like DNA-binding domains"/>
    <property type="match status" value="1"/>
</dbReference>
<gene>
    <name evidence="3" type="primary">immR</name>
    <name evidence="3" type="ORF">CLTHE_15010</name>
</gene>
<dbReference type="OrthoDB" id="1766270at2"/>
<reference evidence="3 4" key="1">
    <citation type="submission" date="2016-02" db="EMBL/GenBank/DDBJ databases">
        <title>Genome sequence of Clostridium thermobutyricum DSM 4928.</title>
        <authorList>
            <person name="Poehlein A."/>
            <person name="Daniel R."/>
        </authorList>
    </citation>
    <scope>NUCLEOTIDE SEQUENCE [LARGE SCALE GENOMIC DNA]</scope>
    <source>
        <strain evidence="3 4">DSM 4928</strain>
    </source>
</reference>
<proteinExistence type="predicted"/>
<protein>
    <submittedName>
        <fullName evidence="3">HTH-type transcriptional regulator ImmR</fullName>
    </submittedName>
</protein>
<dbReference type="AlphaFoldDB" id="A0A1V4SV76"/>
<dbReference type="PROSITE" id="PS50943">
    <property type="entry name" value="HTH_CROC1"/>
    <property type="match status" value="1"/>
</dbReference>
<evidence type="ECO:0000256" key="1">
    <source>
        <dbReference type="ARBA" id="ARBA00023125"/>
    </source>
</evidence>
<dbReference type="InterPro" id="IPR010982">
    <property type="entry name" value="Lambda_DNA-bd_dom_sf"/>
</dbReference>
<dbReference type="EMBL" id="LTAY01000037">
    <property type="protein sequence ID" value="OPX47930.1"/>
    <property type="molecule type" value="Genomic_DNA"/>
</dbReference>
<name>A0A1V4SV76_9CLOT</name>
<evidence type="ECO:0000313" key="4">
    <source>
        <dbReference type="Proteomes" id="UP000191448"/>
    </source>
</evidence>